<dbReference type="Pfam" id="PF03401">
    <property type="entry name" value="TctC"/>
    <property type="match status" value="1"/>
</dbReference>
<name>A0A857JCY2_9BURK</name>
<dbReference type="InterPro" id="IPR042100">
    <property type="entry name" value="Bug_dom1"/>
</dbReference>
<dbReference type="PANTHER" id="PTHR42928:SF5">
    <property type="entry name" value="BLR1237 PROTEIN"/>
    <property type="match status" value="1"/>
</dbReference>
<reference evidence="3 4" key="1">
    <citation type="submission" date="2020-01" db="EMBL/GenBank/DDBJ databases">
        <title>Genome sequencing of strain KACC 21265.</title>
        <authorList>
            <person name="Heo J."/>
            <person name="Kim S.-J."/>
            <person name="Kim J.-S."/>
            <person name="Hong S.-B."/>
            <person name="Kwon S.-W."/>
        </authorList>
    </citation>
    <scope>NUCLEOTIDE SEQUENCE [LARGE SCALE GENOMIC DNA]</scope>
    <source>
        <strain evidence="3 4">KACC 21265</strain>
    </source>
</reference>
<protein>
    <submittedName>
        <fullName evidence="3">Tripartite tricarboxylate transporter substrate binding protein</fullName>
    </submittedName>
</protein>
<evidence type="ECO:0000313" key="4">
    <source>
        <dbReference type="Proteomes" id="UP000464787"/>
    </source>
</evidence>
<dbReference type="CDD" id="cd07012">
    <property type="entry name" value="PBP2_Bug_TTT"/>
    <property type="match status" value="1"/>
</dbReference>
<dbReference type="EMBL" id="CP047650">
    <property type="protein sequence ID" value="QHJ00960.1"/>
    <property type="molecule type" value="Genomic_DNA"/>
</dbReference>
<accession>A0A857JCY2</accession>
<dbReference type="Proteomes" id="UP000464787">
    <property type="component" value="Chromosome"/>
</dbReference>
<dbReference type="Gene3D" id="3.40.190.150">
    <property type="entry name" value="Bordetella uptake gene, domain 1"/>
    <property type="match status" value="1"/>
</dbReference>
<keyword evidence="4" id="KW-1185">Reference proteome</keyword>
<keyword evidence="2" id="KW-0732">Signal</keyword>
<dbReference type="RefSeq" id="WP_160554769.1">
    <property type="nucleotide sequence ID" value="NZ_CP047650.1"/>
</dbReference>
<sequence>MKMSKTVLSFCAGLGLLAAGLLPGTAAAQDWPKAPVRIVLPFTPGGGDQVFRIIAPRLQDRWKQPVVIDYKPGASNIVATDYIVKSRPDGYTIGVTGATVANNPLFYKTIPYTYDDFSGITKVVNLEMALVARNDAPFNTVPELVAYAKANPGVLNWGTGGLGATYVGFRQFMYAAGIDMVHVNFPGWSQALSELMGGRLDLVIDPHDSSVQFVKSHRMKMLASFGPKRIAGFEQIPAVNETYPGVDITPYLAFIAPKGTPAAILKKIHQDTVEVLGDPAIRRQLADLGLNAATSTPEETDRAFRTETVEWARIARQIKLPPPQ</sequence>
<comment type="similarity">
    <text evidence="1">Belongs to the UPF0065 (bug) family.</text>
</comment>
<dbReference type="KEGG" id="xyk:GT347_25010"/>
<feature type="chain" id="PRO_5032888968" evidence="2">
    <location>
        <begin position="29"/>
        <end position="324"/>
    </location>
</feature>
<feature type="signal peptide" evidence="2">
    <location>
        <begin position="1"/>
        <end position="28"/>
    </location>
</feature>
<dbReference type="InterPro" id="IPR005064">
    <property type="entry name" value="BUG"/>
</dbReference>
<dbReference type="AlphaFoldDB" id="A0A857JCY2"/>
<evidence type="ECO:0000256" key="1">
    <source>
        <dbReference type="ARBA" id="ARBA00006987"/>
    </source>
</evidence>
<proteinExistence type="inferred from homology"/>
<dbReference type="Gene3D" id="3.40.190.10">
    <property type="entry name" value="Periplasmic binding protein-like II"/>
    <property type="match status" value="1"/>
</dbReference>
<gene>
    <name evidence="3" type="ORF">GT347_25010</name>
</gene>
<evidence type="ECO:0000256" key="2">
    <source>
        <dbReference type="SAM" id="SignalP"/>
    </source>
</evidence>
<dbReference type="PANTHER" id="PTHR42928">
    <property type="entry name" value="TRICARBOXYLATE-BINDING PROTEIN"/>
    <property type="match status" value="1"/>
</dbReference>
<dbReference type="SUPFAM" id="SSF53850">
    <property type="entry name" value="Periplasmic binding protein-like II"/>
    <property type="match status" value="1"/>
</dbReference>
<organism evidence="3 4">
    <name type="scientific">Xylophilus rhododendri</name>
    <dbReference type="NCBI Taxonomy" id="2697032"/>
    <lineage>
        <taxon>Bacteria</taxon>
        <taxon>Pseudomonadati</taxon>
        <taxon>Pseudomonadota</taxon>
        <taxon>Betaproteobacteria</taxon>
        <taxon>Burkholderiales</taxon>
        <taxon>Xylophilus</taxon>
    </lineage>
</organism>
<dbReference type="PIRSF" id="PIRSF017082">
    <property type="entry name" value="YflP"/>
    <property type="match status" value="1"/>
</dbReference>
<evidence type="ECO:0000313" key="3">
    <source>
        <dbReference type="EMBL" id="QHJ00960.1"/>
    </source>
</evidence>